<name>A0A967KEC1_9PROT</name>
<keyword evidence="3" id="KW-1185">Reference proteome</keyword>
<dbReference type="PIRSF" id="PIRSF032131">
    <property type="entry name" value="UCP032131"/>
    <property type="match status" value="1"/>
</dbReference>
<dbReference type="AlphaFoldDB" id="A0A967KEC1"/>
<dbReference type="RefSeq" id="WP_167230169.1">
    <property type="nucleotide sequence ID" value="NZ_JAAQPH010000027.1"/>
</dbReference>
<dbReference type="Pfam" id="PF06676">
    <property type="entry name" value="DUF1178"/>
    <property type="match status" value="1"/>
</dbReference>
<proteinExistence type="predicted"/>
<accession>A0A967KEC1</accession>
<comment type="caution">
    <text evidence="2">The sequence shown here is derived from an EMBL/GenBank/DDBJ whole genome shotgun (WGS) entry which is preliminary data.</text>
</comment>
<dbReference type="Proteomes" id="UP000761264">
    <property type="component" value="Unassembled WGS sequence"/>
</dbReference>
<evidence type="ECO:0000313" key="3">
    <source>
        <dbReference type="Proteomes" id="UP000761264"/>
    </source>
</evidence>
<gene>
    <name evidence="2" type="ORF">HBA54_25020</name>
</gene>
<dbReference type="EMBL" id="JAAQPH010000027">
    <property type="protein sequence ID" value="NIA71864.1"/>
    <property type="molecule type" value="Genomic_DNA"/>
</dbReference>
<organism evidence="2 3">
    <name type="scientific">Pelagibius litoralis</name>
    <dbReference type="NCBI Taxonomy" id="374515"/>
    <lineage>
        <taxon>Bacteria</taxon>
        <taxon>Pseudomonadati</taxon>
        <taxon>Pseudomonadota</taxon>
        <taxon>Alphaproteobacteria</taxon>
        <taxon>Rhodospirillales</taxon>
        <taxon>Rhodovibrionaceae</taxon>
        <taxon>Pelagibius</taxon>
    </lineage>
</organism>
<feature type="region of interest" description="Disordered" evidence="1">
    <location>
        <begin position="105"/>
        <end position="140"/>
    </location>
</feature>
<feature type="compositionally biased region" description="Acidic residues" evidence="1">
    <location>
        <begin position="114"/>
        <end position="126"/>
    </location>
</feature>
<dbReference type="InterPro" id="IPR009562">
    <property type="entry name" value="DUF1178"/>
</dbReference>
<evidence type="ECO:0000313" key="2">
    <source>
        <dbReference type="EMBL" id="NIA71864.1"/>
    </source>
</evidence>
<protein>
    <submittedName>
        <fullName evidence="2">DUF1178 family protein</fullName>
    </submittedName>
</protein>
<evidence type="ECO:0000256" key="1">
    <source>
        <dbReference type="SAM" id="MobiDB-lite"/>
    </source>
</evidence>
<reference evidence="2" key="1">
    <citation type="submission" date="2020-03" db="EMBL/GenBank/DDBJ databases">
        <title>Genome of Pelagibius litoralis DSM 21314T.</title>
        <authorList>
            <person name="Wang G."/>
        </authorList>
    </citation>
    <scope>NUCLEOTIDE SEQUENCE</scope>
    <source>
        <strain evidence="2">DSM 21314</strain>
    </source>
</reference>
<sequence length="140" mass="15617">MIVFDLKCRKAHVFEAWFPDSASYGEQVAAGKVLCPVCGSKKVEKALMAPNVAKGEARQVAVSDNKKAAEVRNMLKEIRQHVEQNCDYVGEQFAEEARKIHYGEAETRGIYGETSDEEAQSLEDEGVSVQKVPWLPRENS</sequence>